<protein>
    <submittedName>
        <fullName evidence="2">Uncharacterized protein</fullName>
    </submittedName>
</protein>
<dbReference type="WBParaSite" id="JU765_v2.g13457.t1">
    <property type="protein sequence ID" value="JU765_v2.g13457.t1"/>
    <property type="gene ID" value="JU765_v2.g13457"/>
</dbReference>
<organism evidence="1 2">
    <name type="scientific">Panagrolaimus sp. JU765</name>
    <dbReference type="NCBI Taxonomy" id="591449"/>
    <lineage>
        <taxon>Eukaryota</taxon>
        <taxon>Metazoa</taxon>
        <taxon>Ecdysozoa</taxon>
        <taxon>Nematoda</taxon>
        <taxon>Chromadorea</taxon>
        <taxon>Rhabditida</taxon>
        <taxon>Tylenchina</taxon>
        <taxon>Panagrolaimomorpha</taxon>
        <taxon>Panagrolaimoidea</taxon>
        <taxon>Panagrolaimidae</taxon>
        <taxon>Panagrolaimus</taxon>
    </lineage>
</organism>
<accession>A0AC34Q6A1</accession>
<evidence type="ECO:0000313" key="2">
    <source>
        <dbReference type="WBParaSite" id="JU765_v2.g13457.t1"/>
    </source>
</evidence>
<evidence type="ECO:0000313" key="1">
    <source>
        <dbReference type="Proteomes" id="UP000887576"/>
    </source>
</evidence>
<name>A0AC34Q6A1_9BILA</name>
<reference evidence="2" key="1">
    <citation type="submission" date="2022-11" db="UniProtKB">
        <authorList>
            <consortium name="WormBaseParasite"/>
        </authorList>
    </citation>
    <scope>IDENTIFICATION</scope>
</reference>
<dbReference type="Proteomes" id="UP000887576">
    <property type="component" value="Unplaced"/>
</dbReference>
<sequence length="89" mass="10486">MNAMKFFALTLIAMIVAMTVVDARHHHKKRVVDSDLEYRDMDDYQEYGVFVDAVPIKTTPHPKNIKNHHKSNRLSKMKKFFSDSSDFYH</sequence>
<proteinExistence type="predicted"/>